<feature type="compositionally biased region" description="Polar residues" evidence="1">
    <location>
        <begin position="1"/>
        <end position="11"/>
    </location>
</feature>
<dbReference type="HOGENOM" id="CLU_175080_0_0_1"/>
<organism evidence="2">
    <name type="scientific">Oryza brachyantha</name>
    <name type="common">malo sina</name>
    <dbReference type="NCBI Taxonomy" id="4533"/>
    <lineage>
        <taxon>Eukaryota</taxon>
        <taxon>Viridiplantae</taxon>
        <taxon>Streptophyta</taxon>
        <taxon>Embryophyta</taxon>
        <taxon>Tracheophyta</taxon>
        <taxon>Spermatophyta</taxon>
        <taxon>Magnoliopsida</taxon>
        <taxon>Liliopsida</taxon>
        <taxon>Poales</taxon>
        <taxon>Poaceae</taxon>
        <taxon>BOP clade</taxon>
        <taxon>Oryzoideae</taxon>
        <taxon>Oryzeae</taxon>
        <taxon>Oryzinae</taxon>
        <taxon>Oryza</taxon>
    </lineage>
</organism>
<evidence type="ECO:0000313" key="2">
    <source>
        <dbReference type="EnsemblPlants" id="OB0180G10030.1"/>
    </source>
</evidence>
<feature type="region of interest" description="Disordered" evidence="1">
    <location>
        <begin position="1"/>
        <end position="22"/>
    </location>
</feature>
<dbReference type="Gramene" id="OB0180G10030.1">
    <property type="protein sequence ID" value="OB0180G10030.1"/>
    <property type="gene ID" value="OB0180G10030"/>
</dbReference>
<feature type="compositionally biased region" description="Basic and acidic residues" evidence="1">
    <location>
        <begin position="12"/>
        <end position="22"/>
    </location>
</feature>
<dbReference type="AlphaFoldDB" id="J3KVG7"/>
<evidence type="ECO:0000256" key="1">
    <source>
        <dbReference type="SAM" id="MobiDB-lite"/>
    </source>
</evidence>
<evidence type="ECO:0000313" key="3">
    <source>
        <dbReference type="Proteomes" id="UP000006038"/>
    </source>
</evidence>
<proteinExistence type="predicted"/>
<dbReference type="Proteomes" id="UP000006038">
    <property type="component" value="Unassembled WGS sequence"/>
</dbReference>
<accession>J3KVG7</accession>
<sequence>MSSCSAVSSPETADHEMAHDDPTAADDVDYAALADIDAFFRSPKCMDYSMMDPCNTFFAPAPEALAAEWEDEGEISLWSFSSLN</sequence>
<dbReference type="EnsemblPlants" id="OB0180G10030.1">
    <property type="protein sequence ID" value="OB0180G10030.1"/>
    <property type="gene ID" value="OB0180G10030"/>
</dbReference>
<reference evidence="2" key="1">
    <citation type="submission" date="2015-06" db="UniProtKB">
        <authorList>
            <consortium name="EnsemblPlants"/>
        </authorList>
    </citation>
    <scope>IDENTIFICATION</scope>
</reference>
<keyword evidence="3" id="KW-1185">Reference proteome</keyword>
<dbReference type="OMA" id="HEMAHDD"/>
<protein>
    <submittedName>
        <fullName evidence="2">Uncharacterized protein</fullName>
    </submittedName>
</protein>
<name>J3KVG7_ORYBR</name>